<dbReference type="SUPFAM" id="SSF57850">
    <property type="entry name" value="RING/U-box"/>
    <property type="match status" value="1"/>
</dbReference>
<feature type="transmembrane region" description="Helical" evidence="3">
    <location>
        <begin position="321"/>
        <end position="342"/>
    </location>
</feature>
<keyword evidence="3" id="KW-1133">Transmembrane helix</keyword>
<organism evidence="5 6">
    <name type="scientific">Prorocentrum cordatum</name>
    <dbReference type="NCBI Taxonomy" id="2364126"/>
    <lineage>
        <taxon>Eukaryota</taxon>
        <taxon>Sar</taxon>
        <taxon>Alveolata</taxon>
        <taxon>Dinophyceae</taxon>
        <taxon>Prorocentrales</taxon>
        <taxon>Prorocentraceae</taxon>
        <taxon>Prorocentrum</taxon>
    </lineage>
</organism>
<keyword evidence="1" id="KW-0863">Zinc-finger</keyword>
<dbReference type="Pfam" id="PF13920">
    <property type="entry name" value="zf-C3HC4_3"/>
    <property type="match status" value="1"/>
</dbReference>
<dbReference type="InterPro" id="IPR013083">
    <property type="entry name" value="Znf_RING/FYVE/PHD"/>
</dbReference>
<dbReference type="PROSITE" id="PS50089">
    <property type="entry name" value="ZF_RING_2"/>
    <property type="match status" value="1"/>
</dbReference>
<keyword evidence="3" id="KW-0812">Transmembrane</keyword>
<evidence type="ECO:0000256" key="2">
    <source>
        <dbReference type="SAM" id="MobiDB-lite"/>
    </source>
</evidence>
<accession>A0ABN9S140</accession>
<evidence type="ECO:0000259" key="4">
    <source>
        <dbReference type="PROSITE" id="PS50089"/>
    </source>
</evidence>
<gene>
    <name evidence="5" type="ORF">PCOR1329_LOCUS25554</name>
</gene>
<dbReference type="InterPro" id="IPR001841">
    <property type="entry name" value="Znf_RING"/>
</dbReference>
<name>A0ABN9S140_9DINO</name>
<feature type="non-terminal residue" evidence="5">
    <location>
        <position position="1"/>
    </location>
</feature>
<keyword evidence="1" id="KW-0862">Zinc</keyword>
<feature type="transmembrane region" description="Helical" evidence="3">
    <location>
        <begin position="211"/>
        <end position="231"/>
    </location>
</feature>
<proteinExistence type="predicted"/>
<sequence length="595" mass="63016">GCARTTGEAARRPDGRRRTCTGAGARAMAARGAPAGGAPPREFVDVLWDIGERRCCDEVTVRYDCGHAFHAEVWAKTLPKTREYGAWEAERRRFMEHSIFALTKDPSALMVQITVHEGRCRHCGRGQRHMLTLGRHQMDLAKERTARRLELPLSSHTFLSAVGQVCQLPDSITLPAQASTIKLSDGDKLSDGPQWTRREVEDELRAVLRKYVCAATVVLLCAIAQLTYLLLLRLRPLSGAGALEPELAGGGASAEGPGAAGAASAWGLAARNWTLGSLEAGLANSTWALSAMTASVHQAFGLAGDGAEGAPLLWSVLVRPVWLVVSVLLAPVLWAMEVVIAIPRFVVVDICSTVLRQLVARPLGWLCGMLVRVLHGAVVFIIQCVFAQPTAVIAHIPMTNPIDDRRALAAGGGAVGPAAAEPVLPQRLRRPARARAGARAPRLRGRVQAPGAPRAPAALRVEVGAQGSKAGLKGIPTSRGQKDAGRGADRKPDAPGRPDRPQVVKQDSKAPLGGAAAEKMSAPACFVCLDRPSRYVLEPCGHRVVCSECAVQLVEAAARNRSLEQASGGGGHHSERGGACPNCGTAVARAVRLFS</sequence>
<dbReference type="SMART" id="SM00184">
    <property type="entry name" value="RING"/>
    <property type="match status" value="1"/>
</dbReference>
<feature type="compositionally biased region" description="Basic and acidic residues" evidence="2">
    <location>
        <begin position="480"/>
        <end position="508"/>
    </location>
</feature>
<feature type="region of interest" description="Disordered" evidence="2">
    <location>
        <begin position="426"/>
        <end position="515"/>
    </location>
</feature>
<comment type="caution">
    <text evidence="5">The sequence shown here is derived from an EMBL/GenBank/DDBJ whole genome shotgun (WGS) entry which is preliminary data.</text>
</comment>
<evidence type="ECO:0000313" key="5">
    <source>
        <dbReference type="EMBL" id="CAK0825425.1"/>
    </source>
</evidence>
<keyword evidence="3" id="KW-0472">Membrane</keyword>
<keyword evidence="6" id="KW-1185">Reference proteome</keyword>
<dbReference type="Gene3D" id="3.30.40.10">
    <property type="entry name" value="Zinc/RING finger domain, C3HC4 (zinc finger)"/>
    <property type="match status" value="1"/>
</dbReference>
<feature type="transmembrane region" description="Helical" evidence="3">
    <location>
        <begin position="363"/>
        <end position="382"/>
    </location>
</feature>
<reference evidence="5" key="1">
    <citation type="submission" date="2023-10" db="EMBL/GenBank/DDBJ databases">
        <authorList>
            <person name="Chen Y."/>
            <person name="Shah S."/>
            <person name="Dougan E. K."/>
            <person name="Thang M."/>
            <person name="Chan C."/>
        </authorList>
    </citation>
    <scope>NUCLEOTIDE SEQUENCE [LARGE SCALE GENOMIC DNA]</scope>
</reference>
<protein>
    <recommendedName>
        <fullName evidence="4">RING-type domain-containing protein</fullName>
    </recommendedName>
</protein>
<evidence type="ECO:0000256" key="1">
    <source>
        <dbReference type="PROSITE-ProRule" id="PRU00175"/>
    </source>
</evidence>
<evidence type="ECO:0000313" key="6">
    <source>
        <dbReference type="Proteomes" id="UP001189429"/>
    </source>
</evidence>
<dbReference type="EMBL" id="CAUYUJ010008936">
    <property type="protein sequence ID" value="CAK0825425.1"/>
    <property type="molecule type" value="Genomic_DNA"/>
</dbReference>
<feature type="compositionally biased region" description="Low complexity" evidence="2">
    <location>
        <begin position="449"/>
        <end position="458"/>
    </location>
</feature>
<evidence type="ECO:0000256" key="3">
    <source>
        <dbReference type="SAM" id="Phobius"/>
    </source>
</evidence>
<dbReference type="Proteomes" id="UP001189429">
    <property type="component" value="Unassembled WGS sequence"/>
</dbReference>
<keyword evidence="1" id="KW-0479">Metal-binding</keyword>
<feature type="domain" description="RING-type" evidence="4">
    <location>
        <begin position="525"/>
        <end position="583"/>
    </location>
</feature>